<dbReference type="PANTHER" id="PTHR37291:SF1">
    <property type="entry name" value="TYPE IV METHYL-DIRECTED RESTRICTION ENZYME ECOKMCRB SUBUNIT"/>
    <property type="match status" value="1"/>
</dbReference>
<dbReference type="KEGG" id="fax:FUAX_55510"/>
<evidence type="ECO:0000313" key="3">
    <source>
        <dbReference type="Proteomes" id="UP001348817"/>
    </source>
</evidence>
<evidence type="ECO:0000313" key="2">
    <source>
        <dbReference type="EMBL" id="BDD13119.1"/>
    </source>
</evidence>
<dbReference type="Proteomes" id="UP001348817">
    <property type="component" value="Plasmid pFA12"/>
</dbReference>
<evidence type="ECO:0000259" key="1">
    <source>
        <dbReference type="Pfam" id="PF07728"/>
    </source>
</evidence>
<feature type="domain" description="ATPase dynein-related AAA" evidence="1">
    <location>
        <begin position="461"/>
        <end position="535"/>
    </location>
</feature>
<dbReference type="GO" id="GO:0005524">
    <property type="term" value="F:ATP binding"/>
    <property type="evidence" value="ECO:0007669"/>
    <property type="project" value="InterPro"/>
</dbReference>
<dbReference type="InterPro" id="IPR027417">
    <property type="entry name" value="P-loop_NTPase"/>
</dbReference>
<organism evidence="2 3">
    <name type="scientific">Fulvitalea axinellae</name>
    <dbReference type="NCBI Taxonomy" id="1182444"/>
    <lineage>
        <taxon>Bacteria</taxon>
        <taxon>Pseudomonadati</taxon>
        <taxon>Bacteroidota</taxon>
        <taxon>Cytophagia</taxon>
        <taxon>Cytophagales</taxon>
        <taxon>Persicobacteraceae</taxon>
        <taxon>Fulvitalea</taxon>
    </lineage>
</organism>
<name>A0AAU9D3G8_9BACT</name>
<dbReference type="InterPro" id="IPR011704">
    <property type="entry name" value="ATPase_dyneun-rel_AAA"/>
</dbReference>
<keyword evidence="2" id="KW-0614">Plasmid</keyword>
<dbReference type="GO" id="GO:0016887">
    <property type="term" value="F:ATP hydrolysis activity"/>
    <property type="evidence" value="ECO:0007669"/>
    <property type="project" value="InterPro"/>
</dbReference>
<protein>
    <recommendedName>
        <fullName evidence="1">ATPase dynein-related AAA domain-containing protein</fullName>
    </recommendedName>
</protein>
<dbReference type="AlphaFoldDB" id="A0AAU9D3G8"/>
<dbReference type="EMBL" id="AP025326">
    <property type="protein sequence ID" value="BDD13119.1"/>
    <property type="molecule type" value="Genomic_DNA"/>
</dbReference>
<proteinExistence type="predicted"/>
<dbReference type="Pfam" id="PF07728">
    <property type="entry name" value="AAA_5"/>
    <property type="match status" value="1"/>
</dbReference>
<geneLocation type="plasmid" evidence="2 3">
    <name>pFA12</name>
</geneLocation>
<dbReference type="PANTHER" id="PTHR37291">
    <property type="entry name" value="5-METHYLCYTOSINE-SPECIFIC RESTRICTION ENZYME B"/>
    <property type="match status" value="1"/>
</dbReference>
<dbReference type="InterPro" id="IPR052934">
    <property type="entry name" value="Methyl-DNA_Rec/Restrict_Enz"/>
</dbReference>
<dbReference type="REBASE" id="763173">
    <property type="entry name" value="Fax2McrBCP"/>
</dbReference>
<reference evidence="2 3" key="1">
    <citation type="submission" date="2021-12" db="EMBL/GenBank/DDBJ databases">
        <title>Genome sequencing of bacteria with rrn-lacking chromosome and rrn-plasmid.</title>
        <authorList>
            <person name="Anda M."/>
            <person name="Iwasaki W."/>
        </authorList>
    </citation>
    <scope>NUCLEOTIDE SEQUENCE [LARGE SCALE GENOMIC DNA]</scope>
    <source>
        <strain evidence="2 3">DSM 100852</strain>
        <plasmid evidence="2 3">pFA12</plasmid>
    </source>
</reference>
<dbReference type="SUPFAM" id="SSF52540">
    <property type="entry name" value="P-loop containing nucleoside triphosphate hydrolases"/>
    <property type="match status" value="1"/>
</dbReference>
<sequence length="641" mass="73630">MNFWHIQMCLPNGREGEKIDSSLLLKEKQPIIGTGEWNNSQCEAFKNRIQKGDIICVKEGKTAIALCQVTGEPFQDEGLSKKYKHKNFRKVNVLEFFKGEDDFPQPQGTLQIAQDKKTPTWKFITSWYDSYKTSYMITVQEEDLQRKLDLLRYKKQIVLQGPPGTGKTFTAKRMAKAMVGATLTKERIRREVTEGLTFFSEGGTTEYTVDSVKNESVLLRSPSASNTNMASFNKIIERYDQYRKGPGPKAKNGNDSYEIAVAKYLFEQVPFEQCGEYKIIQFHPSYSYEDFVRGISAKSDENGQVVYEAEDKVLAEFAQKALKNLEDSKKPAEKISEELDFEEALEGFKEEISERIDTDGKYNINGTVAYVVDIEEKRFRYSGDRWQNLSNGNPIIHNIFIRDFKIAFEHKIDSPKSFKAIAAQFGMKSNASYLVKLLKQFNEFKEKHKAQRQRPVSVKEQNYVLIIDEINRANLPTVLGELIYGLEYRGKAVESLYALEGDREIVIPENLYIIGTMNTADRSVGHMDYAIRRRFAFEEVLPNEAVITDGKAKKLFEEVSSLFVKVDKKGKRKGSEFLAPDFDYRDVQLGHSYFMLKEGEGDRELKMKLEYEIKPILREYVKDGLLLENAKDKIEALSLEA</sequence>
<keyword evidence="3" id="KW-1185">Reference proteome</keyword>
<gene>
    <name evidence="2" type="ORF">FUAX_55510</name>
</gene>
<dbReference type="Gene3D" id="3.40.50.300">
    <property type="entry name" value="P-loop containing nucleotide triphosphate hydrolases"/>
    <property type="match status" value="2"/>
</dbReference>
<accession>A0AAU9D3G8</accession>